<keyword evidence="1" id="KW-0812">Transmembrane</keyword>
<reference evidence="3" key="1">
    <citation type="submission" date="2014-03" db="EMBL/GenBank/DDBJ databases">
        <authorList>
            <person name="Aksoy S."/>
            <person name="Warren W."/>
            <person name="Wilson R.K."/>
        </authorList>
    </citation>
    <scope>NUCLEOTIDE SEQUENCE [LARGE SCALE GENOMIC DNA]</scope>
    <source>
        <strain evidence="3">IAEA</strain>
    </source>
</reference>
<keyword evidence="1" id="KW-1133">Transmembrane helix</keyword>
<dbReference type="Proteomes" id="UP000091820">
    <property type="component" value="Unassembled WGS sequence"/>
</dbReference>
<feature type="transmembrane region" description="Helical" evidence="1">
    <location>
        <begin position="12"/>
        <end position="28"/>
    </location>
</feature>
<evidence type="ECO:0000256" key="1">
    <source>
        <dbReference type="SAM" id="Phobius"/>
    </source>
</evidence>
<dbReference type="AlphaFoldDB" id="A0A1A9WXT7"/>
<organism evidence="2 3">
    <name type="scientific">Glossina brevipalpis</name>
    <dbReference type="NCBI Taxonomy" id="37001"/>
    <lineage>
        <taxon>Eukaryota</taxon>
        <taxon>Metazoa</taxon>
        <taxon>Ecdysozoa</taxon>
        <taxon>Arthropoda</taxon>
        <taxon>Hexapoda</taxon>
        <taxon>Insecta</taxon>
        <taxon>Pterygota</taxon>
        <taxon>Neoptera</taxon>
        <taxon>Endopterygota</taxon>
        <taxon>Diptera</taxon>
        <taxon>Brachycera</taxon>
        <taxon>Muscomorpha</taxon>
        <taxon>Hippoboscoidea</taxon>
        <taxon>Glossinidae</taxon>
        <taxon>Glossina</taxon>
    </lineage>
</organism>
<protein>
    <submittedName>
        <fullName evidence="2">Uncharacterized protein</fullName>
    </submittedName>
</protein>
<proteinExistence type="predicted"/>
<evidence type="ECO:0000313" key="2">
    <source>
        <dbReference type="EnsemblMetazoa" id="GBRI036540-PA"/>
    </source>
</evidence>
<accession>A0A1A9WXT7</accession>
<keyword evidence="1" id="KW-0472">Membrane</keyword>
<keyword evidence="3" id="KW-1185">Reference proteome</keyword>
<name>A0A1A9WXT7_9MUSC</name>
<evidence type="ECO:0000313" key="3">
    <source>
        <dbReference type="Proteomes" id="UP000091820"/>
    </source>
</evidence>
<dbReference type="EnsemblMetazoa" id="GBRI036540-RA">
    <property type="protein sequence ID" value="GBRI036540-PA"/>
    <property type="gene ID" value="GBRI036540"/>
</dbReference>
<sequence length="122" mass="13961">MFEQTNTNKTELCMLFTFTYIFVVVIGPKEQTHKVHLTTTATIATTTVPCLPLHTYAISSIHMKQSRIKCKVENNTYLEKFFSLLSNPTRVGYQSLNIIQAFIDSIECAIRRNLTSLQVKEI</sequence>
<reference evidence="2" key="2">
    <citation type="submission" date="2020-05" db="UniProtKB">
        <authorList>
            <consortium name="EnsemblMetazoa"/>
        </authorList>
    </citation>
    <scope>IDENTIFICATION</scope>
    <source>
        <strain evidence="2">IAEA</strain>
    </source>
</reference>
<dbReference type="VEuPathDB" id="VectorBase:GBRI036540"/>